<evidence type="ECO:0000313" key="2">
    <source>
        <dbReference type="EMBL" id="TXL71136.1"/>
    </source>
</evidence>
<feature type="domain" description="VOC" evidence="1">
    <location>
        <begin position="1"/>
        <end position="132"/>
    </location>
</feature>
<dbReference type="Gene3D" id="3.10.180.10">
    <property type="entry name" value="2,3-Dihydroxybiphenyl 1,2-Dioxygenase, domain 1"/>
    <property type="match status" value="1"/>
</dbReference>
<dbReference type="InterPro" id="IPR004360">
    <property type="entry name" value="Glyas_Fos-R_dOase_dom"/>
</dbReference>
<dbReference type="PANTHER" id="PTHR35006">
    <property type="entry name" value="GLYOXALASE FAMILY PROTEIN (AFU_ORTHOLOGUE AFUA_5G14830)"/>
    <property type="match status" value="1"/>
</dbReference>
<dbReference type="RefSeq" id="WP_147850984.1">
    <property type="nucleotide sequence ID" value="NZ_VDUZ01000048.1"/>
</dbReference>
<dbReference type="EMBL" id="VDUZ01000048">
    <property type="protein sequence ID" value="TXL71136.1"/>
    <property type="molecule type" value="Genomic_DNA"/>
</dbReference>
<dbReference type="InterPro" id="IPR029068">
    <property type="entry name" value="Glyas_Bleomycin-R_OHBP_Dase"/>
</dbReference>
<organism evidence="2 3">
    <name type="scientific">Vineibacter terrae</name>
    <dbReference type="NCBI Taxonomy" id="2586908"/>
    <lineage>
        <taxon>Bacteria</taxon>
        <taxon>Pseudomonadati</taxon>
        <taxon>Pseudomonadota</taxon>
        <taxon>Alphaproteobacteria</taxon>
        <taxon>Hyphomicrobiales</taxon>
        <taxon>Vineibacter</taxon>
    </lineage>
</organism>
<dbReference type="AlphaFoldDB" id="A0A5C8PC42"/>
<reference evidence="2 3" key="1">
    <citation type="submission" date="2019-06" db="EMBL/GenBank/DDBJ databases">
        <title>New taxonomy in bacterial strain CC-CFT640, isolated from vineyard.</title>
        <authorList>
            <person name="Lin S.-Y."/>
            <person name="Tsai C.-F."/>
            <person name="Young C.-C."/>
        </authorList>
    </citation>
    <scope>NUCLEOTIDE SEQUENCE [LARGE SCALE GENOMIC DNA]</scope>
    <source>
        <strain evidence="2 3">CC-CFT640</strain>
    </source>
</reference>
<proteinExistence type="predicted"/>
<dbReference type="CDD" id="cd07262">
    <property type="entry name" value="VOC_like"/>
    <property type="match status" value="1"/>
</dbReference>
<protein>
    <submittedName>
        <fullName evidence="2">VOC family protein</fullName>
    </submittedName>
</protein>
<dbReference type="PROSITE" id="PS51819">
    <property type="entry name" value="VOC"/>
    <property type="match status" value="1"/>
</dbReference>
<accession>A0A5C8PC42</accession>
<gene>
    <name evidence="2" type="ORF">FHP25_31540</name>
</gene>
<dbReference type="InterPro" id="IPR037523">
    <property type="entry name" value="VOC_core"/>
</dbReference>
<keyword evidence="3" id="KW-1185">Reference proteome</keyword>
<evidence type="ECO:0000313" key="3">
    <source>
        <dbReference type="Proteomes" id="UP000321638"/>
    </source>
</evidence>
<dbReference type="PANTHER" id="PTHR35006:SF2">
    <property type="entry name" value="GLYOXALASE FAMILY PROTEIN (AFU_ORTHOLOGUE AFUA_5G14830)"/>
    <property type="match status" value="1"/>
</dbReference>
<dbReference type="Proteomes" id="UP000321638">
    <property type="component" value="Unassembled WGS sequence"/>
</dbReference>
<dbReference type="OrthoDB" id="9807407at2"/>
<dbReference type="Pfam" id="PF00903">
    <property type="entry name" value="Glyoxalase"/>
    <property type="match status" value="1"/>
</dbReference>
<comment type="caution">
    <text evidence="2">The sequence shown here is derived from an EMBL/GenBank/DDBJ whole genome shotgun (WGS) entry which is preliminary data.</text>
</comment>
<name>A0A5C8PC42_9HYPH</name>
<evidence type="ECO:0000259" key="1">
    <source>
        <dbReference type="PROSITE" id="PS51819"/>
    </source>
</evidence>
<sequence length="136" mass="14444">MLDHITLRVTNYAKSKAFYAAALAPLSYSLMVDFEHEGAKVAGFGWTRADGSQKVDWWIVEPPADATPLLSGPTHLALLAKDRGVVDAFHAAGLKAGGEDNGGPGLRPHYHADYYGAFILDPDGNNVEAVCHAPGA</sequence>
<dbReference type="SUPFAM" id="SSF54593">
    <property type="entry name" value="Glyoxalase/Bleomycin resistance protein/Dihydroxybiphenyl dioxygenase"/>
    <property type="match status" value="1"/>
</dbReference>